<name>A0ABX1AAI5_9ACTN</name>
<dbReference type="Proteomes" id="UP000730591">
    <property type="component" value="Unassembled WGS sequence"/>
</dbReference>
<keyword evidence="3" id="KW-1185">Reference proteome</keyword>
<accession>A0ABX1AAI5</accession>
<organism evidence="2 3">
    <name type="scientific">Streptomyces composti</name>
    <dbReference type="NCBI Taxonomy" id="2720025"/>
    <lineage>
        <taxon>Bacteria</taxon>
        <taxon>Bacillati</taxon>
        <taxon>Actinomycetota</taxon>
        <taxon>Actinomycetes</taxon>
        <taxon>Kitasatosporales</taxon>
        <taxon>Streptomycetaceae</taxon>
        <taxon>Streptomyces</taxon>
    </lineage>
</organism>
<dbReference type="RefSeq" id="WP_167996503.1">
    <property type="nucleotide sequence ID" value="NZ_JAATEM010000018.1"/>
</dbReference>
<feature type="transmembrane region" description="Helical" evidence="1">
    <location>
        <begin position="94"/>
        <end position="115"/>
    </location>
</feature>
<proteinExistence type="predicted"/>
<comment type="caution">
    <text evidence="2">The sequence shown here is derived from an EMBL/GenBank/DDBJ whole genome shotgun (WGS) entry which is preliminary data.</text>
</comment>
<evidence type="ECO:0000256" key="1">
    <source>
        <dbReference type="SAM" id="Phobius"/>
    </source>
</evidence>
<reference evidence="2 3" key="1">
    <citation type="submission" date="2020-03" db="EMBL/GenBank/DDBJ databases">
        <title>WGS of actinomycetes isolated from Thailand.</title>
        <authorList>
            <person name="Thawai C."/>
        </authorList>
    </citation>
    <scope>NUCLEOTIDE SEQUENCE [LARGE SCALE GENOMIC DNA]</scope>
    <source>
        <strain evidence="2 3">SBST2-5</strain>
    </source>
</reference>
<evidence type="ECO:0000313" key="3">
    <source>
        <dbReference type="Proteomes" id="UP000730591"/>
    </source>
</evidence>
<keyword evidence="1" id="KW-0472">Membrane</keyword>
<sequence>MDATRSIPGPTADTLATTASGRPRGLVRATLRQPFTAVTWRRAAYAVLSLPAGLASAADALRGAPAGQWQRSLTRHLLGEELPLGSRRSGLAHALLATPLNLLCAALTLYGWSLIPMNLAWPLRAGSDPAAAWGGPTFAGAWAFHAVLGTLLPLLVMPWLGRALTALQLRTARALLS</sequence>
<evidence type="ECO:0008006" key="4">
    <source>
        <dbReference type="Google" id="ProtNLM"/>
    </source>
</evidence>
<keyword evidence="1" id="KW-1133">Transmembrane helix</keyword>
<feature type="transmembrane region" description="Helical" evidence="1">
    <location>
        <begin position="135"/>
        <end position="160"/>
    </location>
</feature>
<gene>
    <name evidence="2" type="ORF">HCJ93_16655</name>
</gene>
<protein>
    <recommendedName>
        <fullName evidence="4">Sensor domain-containing protein</fullName>
    </recommendedName>
</protein>
<dbReference type="EMBL" id="JAATEM010000018">
    <property type="protein sequence ID" value="NJP51654.1"/>
    <property type="molecule type" value="Genomic_DNA"/>
</dbReference>
<keyword evidence="1" id="KW-0812">Transmembrane</keyword>
<evidence type="ECO:0000313" key="2">
    <source>
        <dbReference type="EMBL" id="NJP51654.1"/>
    </source>
</evidence>